<reference evidence="3" key="1">
    <citation type="journal article" date="2013" name="Nature">
        <title>Pan genome of the phytoplankton Emiliania underpins its global distribution.</title>
        <authorList>
            <person name="Read B.A."/>
            <person name="Kegel J."/>
            <person name="Klute M.J."/>
            <person name="Kuo A."/>
            <person name="Lefebvre S.C."/>
            <person name="Maumus F."/>
            <person name="Mayer C."/>
            <person name="Miller J."/>
            <person name="Monier A."/>
            <person name="Salamov A."/>
            <person name="Young J."/>
            <person name="Aguilar M."/>
            <person name="Claverie J.M."/>
            <person name="Frickenhaus S."/>
            <person name="Gonzalez K."/>
            <person name="Herman E.K."/>
            <person name="Lin Y.C."/>
            <person name="Napier J."/>
            <person name="Ogata H."/>
            <person name="Sarno A.F."/>
            <person name="Shmutz J."/>
            <person name="Schroeder D."/>
            <person name="de Vargas C."/>
            <person name="Verret F."/>
            <person name="von Dassow P."/>
            <person name="Valentin K."/>
            <person name="Van de Peer Y."/>
            <person name="Wheeler G."/>
            <person name="Dacks J.B."/>
            <person name="Delwiche C.F."/>
            <person name="Dyhrman S.T."/>
            <person name="Glockner G."/>
            <person name="John U."/>
            <person name="Richards T."/>
            <person name="Worden A.Z."/>
            <person name="Zhang X."/>
            <person name="Grigoriev I.V."/>
            <person name="Allen A.E."/>
            <person name="Bidle K."/>
            <person name="Borodovsky M."/>
            <person name="Bowler C."/>
            <person name="Brownlee C."/>
            <person name="Cock J.M."/>
            <person name="Elias M."/>
            <person name="Gladyshev V.N."/>
            <person name="Groth M."/>
            <person name="Guda C."/>
            <person name="Hadaegh A."/>
            <person name="Iglesias-Rodriguez M.D."/>
            <person name="Jenkins J."/>
            <person name="Jones B.M."/>
            <person name="Lawson T."/>
            <person name="Leese F."/>
            <person name="Lindquist E."/>
            <person name="Lobanov A."/>
            <person name="Lomsadze A."/>
            <person name="Malik S.B."/>
            <person name="Marsh M.E."/>
            <person name="Mackinder L."/>
            <person name="Mock T."/>
            <person name="Mueller-Roeber B."/>
            <person name="Pagarete A."/>
            <person name="Parker M."/>
            <person name="Probert I."/>
            <person name="Quesneville H."/>
            <person name="Raines C."/>
            <person name="Rensing S.A."/>
            <person name="Riano-Pachon D.M."/>
            <person name="Richier S."/>
            <person name="Rokitta S."/>
            <person name="Shiraiwa Y."/>
            <person name="Soanes D.M."/>
            <person name="van der Giezen M."/>
            <person name="Wahlund T.M."/>
            <person name="Williams B."/>
            <person name="Wilson W."/>
            <person name="Wolfe G."/>
            <person name="Wurch L.L."/>
        </authorList>
    </citation>
    <scope>NUCLEOTIDE SEQUENCE</scope>
</reference>
<accession>A0A0D3J0Q8</accession>
<dbReference type="Pfam" id="PF03462">
    <property type="entry name" value="PCRF"/>
    <property type="match status" value="1"/>
</dbReference>
<name>A0A0D3J0Q8_EMIH1</name>
<sequence>MTGDLMWELDMQQYTDGNFNQDGVQARTADYRERKVGLFGDFLERIGRGKYVEWVRNEEQGGYYELKLVMKAEGHPSGYRVTLTERTEGEEAGIKSAALTIDGPYAYGHLKAERGAAAARGTHRLVRLSPFNAANKRQTSFAGVELMPLLGEEEAGRVEIPPADLEVTTIRAGGAGGQNVNKARNREIAISMVKARMLEAMEAQGQYLKERLQAGKIR</sequence>
<reference evidence="2" key="2">
    <citation type="submission" date="2024-10" db="UniProtKB">
        <authorList>
            <consortium name="EnsemblProtists"/>
        </authorList>
    </citation>
    <scope>IDENTIFICATION</scope>
</reference>
<evidence type="ECO:0000313" key="2">
    <source>
        <dbReference type="EnsemblProtists" id="EOD17093"/>
    </source>
</evidence>
<dbReference type="KEGG" id="ehx:EMIHUDRAFT_244453"/>
<evidence type="ECO:0000259" key="1">
    <source>
        <dbReference type="Pfam" id="PF03462"/>
    </source>
</evidence>
<keyword evidence="3" id="KW-1185">Reference proteome</keyword>
<dbReference type="RefSeq" id="XP_005769522.1">
    <property type="nucleotide sequence ID" value="XM_005769465.1"/>
</dbReference>
<dbReference type="PANTHER" id="PTHR43116">
    <property type="entry name" value="PEPTIDE CHAIN RELEASE FACTOR 2"/>
    <property type="match status" value="1"/>
</dbReference>
<feature type="domain" description="Peptide chain release factor" evidence="1">
    <location>
        <begin position="77"/>
        <end position="144"/>
    </location>
</feature>
<dbReference type="STRING" id="2903.R1C3G0"/>
<evidence type="ECO:0000313" key="3">
    <source>
        <dbReference type="Proteomes" id="UP000013827"/>
    </source>
</evidence>
<dbReference type="PANTHER" id="PTHR43116:SF3">
    <property type="entry name" value="CLASS I PEPTIDE CHAIN RELEASE FACTOR"/>
    <property type="match status" value="1"/>
</dbReference>
<dbReference type="PaxDb" id="2903-EOD17093"/>
<dbReference type="AlphaFoldDB" id="A0A0D3J0Q8"/>
<dbReference type="GeneID" id="17263249"/>
<dbReference type="Gene3D" id="3.30.70.1660">
    <property type="match status" value="1"/>
</dbReference>
<dbReference type="HOGENOM" id="CLU_1268936_0_0_1"/>
<dbReference type="InterPro" id="IPR045853">
    <property type="entry name" value="Pep_chain_release_fac_I_sf"/>
</dbReference>
<organism evidence="2 3">
    <name type="scientific">Emiliania huxleyi (strain CCMP1516)</name>
    <dbReference type="NCBI Taxonomy" id="280463"/>
    <lineage>
        <taxon>Eukaryota</taxon>
        <taxon>Haptista</taxon>
        <taxon>Haptophyta</taxon>
        <taxon>Prymnesiophyceae</taxon>
        <taxon>Isochrysidales</taxon>
        <taxon>Noelaerhabdaceae</taxon>
        <taxon>Emiliania</taxon>
    </lineage>
</organism>
<dbReference type="InterPro" id="IPR005139">
    <property type="entry name" value="PCRF"/>
</dbReference>
<protein>
    <recommendedName>
        <fullName evidence="1">Peptide chain release factor domain-containing protein</fullName>
    </recommendedName>
</protein>
<dbReference type="eggNOG" id="KOG2726">
    <property type="taxonomic scope" value="Eukaryota"/>
</dbReference>
<dbReference type="Proteomes" id="UP000013827">
    <property type="component" value="Unassembled WGS sequence"/>
</dbReference>
<dbReference type="SUPFAM" id="SSF75620">
    <property type="entry name" value="Release factor"/>
    <property type="match status" value="1"/>
</dbReference>
<dbReference type="EnsemblProtists" id="EOD17093">
    <property type="protein sequence ID" value="EOD17093"/>
    <property type="gene ID" value="EMIHUDRAFT_244453"/>
</dbReference>
<proteinExistence type="predicted"/>
<dbReference type="GO" id="GO:0006415">
    <property type="term" value="P:translational termination"/>
    <property type="evidence" value="ECO:0007669"/>
    <property type="project" value="InterPro"/>
</dbReference>